<dbReference type="RefSeq" id="WP_272738395.1">
    <property type="nucleotide sequence ID" value="NZ_CP116942.1"/>
</dbReference>
<dbReference type="Proteomes" id="UP001216390">
    <property type="component" value="Chromosome"/>
</dbReference>
<keyword evidence="3" id="KW-1185">Reference proteome</keyword>
<accession>A0AAE9Y8T7</accession>
<evidence type="ECO:0000313" key="2">
    <source>
        <dbReference type="EMBL" id="WCO68880.1"/>
    </source>
</evidence>
<evidence type="ECO:0000313" key="3">
    <source>
        <dbReference type="Proteomes" id="UP001216390"/>
    </source>
</evidence>
<gene>
    <name evidence="2" type="ORF">PO878_09105</name>
</gene>
<organism evidence="2 3">
    <name type="scientific">Iamia majanohamensis</name>
    <dbReference type="NCBI Taxonomy" id="467976"/>
    <lineage>
        <taxon>Bacteria</taxon>
        <taxon>Bacillati</taxon>
        <taxon>Actinomycetota</taxon>
        <taxon>Acidimicrobiia</taxon>
        <taxon>Acidimicrobiales</taxon>
        <taxon>Iamiaceae</taxon>
        <taxon>Iamia</taxon>
    </lineage>
</organism>
<feature type="domain" description="DUF559" evidence="1">
    <location>
        <begin position="241"/>
        <end position="305"/>
    </location>
</feature>
<dbReference type="KEGG" id="ima:PO878_09105"/>
<proteinExistence type="predicted"/>
<sequence>MDPMIERAIAERASSQLGLLTRSQARSAGMSAKSIRHRLDSGAWRLVGNSVLWPAVLADGVHLRIMAACLDVGGVASHRTAAWLDAPERVPPPDPLEVLLRKGGSVRTTPLARTHLTTSLPEDDVRTVAGIPTTSAARTLLGLAGLVPAEISYSSFTGSVEEAVRAGRASDRWLWWLLEERRCRGRDGVRVLESVLAERARLGPTESWLEREALRVLEAAGLPLPTVQHVVRRQGAFVSRVDLAYVAERVLIEVEGKDHDGHVQRAVDAHQRNQGQLLGHTVLTYTYEQVVRSPHVLVAEVREALHLAWSRRVAAA</sequence>
<dbReference type="AlphaFoldDB" id="A0AAE9Y8T7"/>
<name>A0AAE9Y8T7_9ACTN</name>
<dbReference type="Pfam" id="PF04480">
    <property type="entry name" value="DUF559"/>
    <property type="match status" value="1"/>
</dbReference>
<dbReference type="InterPro" id="IPR007569">
    <property type="entry name" value="DUF559"/>
</dbReference>
<protein>
    <submittedName>
        <fullName evidence="2">DUF559 domain-containing protein</fullName>
    </submittedName>
</protein>
<dbReference type="EMBL" id="CP116942">
    <property type="protein sequence ID" value="WCO68880.1"/>
    <property type="molecule type" value="Genomic_DNA"/>
</dbReference>
<reference evidence="2" key="1">
    <citation type="submission" date="2023-01" db="EMBL/GenBank/DDBJ databases">
        <title>The diversity of Class Acidimicrobiia in South China Sea sediment environments and the proposal of Iamia marina sp. nov., a novel species of the genus Iamia.</title>
        <authorList>
            <person name="He Y."/>
            <person name="Tian X."/>
        </authorList>
    </citation>
    <scope>NUCLEOTIDE SEQUENCE</scope>
    <source>
        <strain evidence="2">DSM 19957</strain>
    </source>
</reference>
<evidence type="ECO:0000259" key="1">
    <source>
        <dbReference type="Pfam" id="PF04480"/>
    </source>
</evidence>